<dbReference type="CDD" id="cd06723">
    <property type="entry name" value="PDZ1_Dlg1-2-4-like"/>
    <property type="match status" value="2"/>
</dbReference>
<dbReference type="InterPro" id="IPR036034">
    <property type="entry name" value="PDZ_sf"/>
</dbReference>
<evidence type="ECO:0000256" key="3">
    <source>
        <dbReference type="SAM" id="MobiDB-lite"/>
    </source>
</evidence>
<keyword evidence="6" id="KW-1185">Reference proteome</keyword>
<dbReference type="SUPFAM" id="SSF50156">
    <property type="entry name" value="PDZ domain-like"/>
    <property type="match status" value="4"/>
</dbReference>
<dbReference type="FunFam" id="2.30.42.10:FF:000002">
    <property type="entry name" value="Disks large homolog 4 isoform 2"/>
    <property type="match status" value="2"/>
</dbReference>
<dbReference type="GO" id="GO:0031594">
    <property type="term" value="C:neuromuscular junction"/>
    <property type="evidence" value="ECO:0007669"/>
    <property type="project" value="TreeGrafter"/>
</dbReference>
<name>A0A7R9BSR2_9CRUS</name>
<dbReference type="GO" id="GO:0007268">
    <property type="term" value="P:chemical synaptic transmission"/>
    <property type="evidence" value="ECO:0007669"/>
    <property type="project" value="TreeGrafter"/>
</dbReference>
<evidence type="ECO:0000259" key="4">
    <source>
        <dbReference type="PROSITE" id="PS50106"/>
    </source>
</evidence>
<feature type="compositionally biased region" description="Pro residues" evidence="3">
    <location>
        <begin position="530"/>
        <end position="547"/>
    </location>
</feature>
<evidence type="ECO:0000256" key="2">
    <source>
        <dbReference type="ARBA" id="ARBA00023136"/>
    </source>
</evidence>
<protein>
    <recommendedName>
        <fullName evidence="4">PDZ domain-containing protein</fullName>
    </recommendedName>
</protein>
<reference evidence="5" key="1">
    <citation type="submission" date="2020-11" db="EMBL/GenBank/DDBJ databases">
        <authorList>
            <person name="Tran Van P."/>
        </authorList>
    </citation>
    <scope>NUCLEOTIDE SEQUENCE</scope>
</reference>
<dbReference type="InterPro" id="IPR050614">
    <property type="entry name" value="Synaptic_Scaffolding_LAP-MAGUK"/>
</dbReference>
<dbReference type="GO" id="GO:0097120">
    <property type="term" value="P:receptor localization to synapse"/>
    <property type="evidence" value="ECO:0007669"/>
    <property type="project" value="TreeGrafter"/>
</dbReference>
<dbReference type="GO" id="GO:0099072">
    <property type="term" value="P:regulation of postsynaptic membrane neurotransmitter receptor levels"/>
    <property type="evidence" value="ECO:0007669"/>
    <property type="project" value="TreeGrafter"/>
</dbReference>
<dbReference type="GO" id="GO:0098609">
    <property type="term" value="P:cell-cell adhesion"/>
    <property type="evidence" value="ECO:0007669"/>
    <property type="project" value="TreeGrafter"/>
</dbReference>
<evidence type="ECO:0000256" key="1">
    <source>
        <dbReference type="ARBA" id="ARBA00004370"/>
    </source>
</evidence>
<dbReference type="InterPro" id="IPR001478">
    <property type="entry name" value="PDZ"/>
</dbReference>
<organism evidence="5">
    <name type="scientific">Notodromas monacha</name>
    <dbReference type="NCBI Taxonomy" id="399045"/>
    <lineage>
        <taxon>Eukaryota</taxon>
        <taxon>Metazoa</taxon>
        <taxon>Ecdysozoa</taxon>
        <taxon>Arthropoda</taxon>
        <taxon>Crustacea</taxon>
        <taxon>Oligostraca</taxon>
        <taxon>Ostracoda</taxon>
        <taxon>Podocopa</taxon>
        <taxon>Podocopida</taxon>
        <taxon>Cypridocopina</taxon>
        <taxon>Cypridoidea</taxon>
        <taxon>Cyprididae</taxon>
        <taxon>Notodromas</taxon>
    </lineage>
</organism>
<feature type="compositionally biased region" description="Polar residues" evidence="3">
    <location>
        <begin position="548"/>
        <end position="574"/>
    </location>
</feature>
<feature type="region of interest" description="Disordered" evidence="3">
    <location>
        <begin position="32"/>
        <end position="73"/>
    </location>
</feature>
<accession>A0A7R9BSR2</accession>
<gene>
    <name evidence="5" type="ORF">NMOB1V02_LOCUS7191</name>
</gene>
<dbReference type="OrthoDB" id="78824at2759"/>
<feature type="domain" description="PDZ" evidence="4">
    <location>
        <begin position="277"/>
        <end position="364"/>
    </location>
</feature>
<feature type="compositionally biased region" description="Polar residues" evidence="3">
    <location>
        <begin position="34"/>
        <end position="46"/>
    </location>
</feature>
<keyword evidence="2" id="KW-0472">Membrane</keyword>
<feature type="region of interest" description="Disordered" evidence="3">
    <location>
        <begin position="519"/>
        <end position="597"/>
    </location>
</feature>
<feature type="domain" description="PDZ" evidence="4">
    <location>
        <begin position="180"/>
        <end position="241"/>
    </location>
</feature>
<feature type="compositionally biased region" description="Basic and acidic residues" evidence="3">
    <location>
        <begin position="1"/>
        <end position="12"/>
    </location>
</feature>
<dbReference type="EMBL" id="OA883711">
    <property type="protein sequence ID" value="CAD7279519.1"/>
    <property type="molecule type" value="Genomic_DNA"/>
</dbReference>
<dbReference type="SMART" id="SM00228">
    <property type="entry name" value="PDZ"/>
    <property type="match status" value="4"/>
</dbReference>
<dbReference type="GO" id="GO:0043113">
    <property type="term" value="P:receptor clustering"/>
    <property type="evidence" value="ECO:0007669"/>
    <property type="project" value="TreeGrafter"/>
</dbReference>
<dbReference type="EMBL" id="CAJPEX010001674">
    <property type="protein sequence ID" value="CAG0919671.1"/>
    <property type="molecule type" value="Genomic_DNA"/>
</dbReference>
<dbReference type="Proteomes" id="UP000678499">
    <property type="component" value="Unassembled WGS sequence"/>
</dbReference>
<feature type="domain" description="PDZ" evidence="4">
    <location>
        <begin position="374"/>
        <end position="503"/>
    </location>
</feature>
<evidence type="ECO:0000313" key="5">
    <source>
        <dbReference type="EMBL" id="CAD7279519.1"/>
    </source>
</evidence>
<dbReference type="Pfam" id="PF00595">
    <property type="entry name" value="PDZ"/>
    <property type="match status" value="4"/>
</dbReference>
<dbReference type="GO" id="GO:0016323">
    <property type="term" value="C:basolateral plasma membrane"/>
    <property type="evidence" value="ECO:0007669"/>
    <property type="project" value="TreeGrafter"/>
</dbReference>
<dbReference type="PANTHER" id="PTHR23119:SF51">
    <property type="entry name" value="DISKS LARGE 1 TUMOR SUPPRESSOR PROTEIN"/>
    <property type="match status" value="1"/>
</dbReference>
<dbReference type="GO" id="GO:0043005">
    <property type="term" value="C:neuron projection"/>
    <property type="evidence" value="ECO:0007669"/>
    <property type="project" value="TreeGrafter"/>
</dbReference>
<dbReference type="GO" id="GO:0019901">
    <property type="term" value="F:protein kinase binding"/>
    <property type="evidence" value="ECO:0007669"/>
    <property type="project" value="TreeGrafter"/>
</dbReference>
<comment type="subcellular location">
    <subcellularLocation>
        <location evidence="1">Membrane</location>
    </subcellularLocation>
</comment>
<evidence type="ECO:0000313" key="6">
    <source>
        <dbReference type="Proteomes" id="UP000678499"/>
    </source>
</evidence>
<feature type="domain" description="PDZ" evidence="4">
    <location>
        <begin position="83"/>
        <end position="170"/>
    </location>
</feature>
<sequence>MTGKVADQDQQSRHRRGWRYHNREALDKLLGNVNGDTMDSMNRPANGSSHQHHHHPHDGGMGPQSMLHHDGGYSGPTEWRYQEIVLERGNSGLGFSIAGGKDNPHVEGDNSIYITKIIPGGAASNDGRLLVNDIIVKVNDCNVVEVLHVEAVDALKRAGNIVKLLVKRRVPRGANLHLLEVDLRKGTRGLGFSIAGGIGNQHIPGDNGIYVTKIMEGGAAHVDGRVVVGDKLVAVKNTPVSVVFAEGLFSLIFRSAIASMLHHDGGYSGPTEWRYQEIVLERGNSGLGFSIAGGKDNPHVEGDNSIYITKIIPGGAASNDGRLLVNDIIVKVNDCNVVEVLHVEAVDALKRAGNIVKLLVKRRVPRGANLHLLEVDLRKGTRGLGFSIAGGIGNQHIPGDNGIYVTKIMEGGAAHVDGRVVVGDKLVAVKNTPVSVVFAEGLFSLIFRSAIARRVSSMFSSVLPDIMIAELGDVNLENVSHESAVAALKSIVDHVTLVVAKQSPPDLLESFMGAGGLHHVDGLRGTTPQKPSPSPPCAASSPPPPPLDTSSMHNDSMTMVTPASHLAMQSSPSPRVSHEDDLSSPADAYGGMEMDVE</sequence>
<dbReference type="Gene3D" id="2.30.42.10">
    <property type="match status" value="4"/>
</dbReference>
<dbReference type="GO" id="GO:0098839">
    <property type="term" value="C:postsynaptic density membrane"/>
    <property type="evidence" value="ECO:0007669"/>
    <property type="project" value="TreeGrafter"/>
</dbReference>
<proteinExistence type="predicted"/>
<dbReference type="PANTHER" id="PTHR23119">
    <property type="entry name" value="DISCS LARGE"/>
    <property type="match status" value="1"/>
</dbReference>
<dbReference type="PROSITE" id="PS50106">
    <property type="entry name" value="PDZ"/>
    <property type="match status" value="4"/>
</dbReference>
<feature type="region of interest" description="Disordered" evidence="3">
    <location>
        <begin position="1"/>
        <end position="20"/>
    </location>
</feature>
<dbReference type="GO" id="GO:0045197">
    <property type="term" value="P:establishment or maintenance of epithelial cell apical/basal polarity"/>
    <property type="evidence" value="ECO:0007669"/>
    <property type="project" value="TreeGrafter"/>
</dbReference>
<dbReference type="AlphaFoldDB" id="A0A7R9BSR2"/>